<reference evidence="1 2" key="1">
    <citation type="submission" date="2016-11" db="EMBL/GenBank/DDBJ databases">
        <title>The macronuclear genome of Stentor coeruleus: a giant cell with tiny introns.</title>
        <authorList>
            <person name="Slabodnick M."/>
            <person name="Ruby J.G."/>
            <person name="Reiff S.B."/>
            <person name="Swart E.C."/>
            <person name="Gosai S."/>
            <person name="Prabakaran S."/>
            <person name="Witkowska E."/>
            <person name="Larue G.E."/>
            <person name="Fisher S."/>
            <person name="Freeman R.M."/>
            <person name="Gunawardena J."/>
            <person name="Chu W."/>
            <person name="Stover N.A."/>
            <person name="Gregory B.D."/>
            <person name="Nowacki M."/>
            <person name="Derisi J."/>
            <person name="Roy S.W."/>
            <person name="Marshall W.F."/>
            <person name="Sood P."/>
        </authorList>
    </citation>
    <scope>NUCLEOTIDE SEQUENCE [LARGE SCALE GENOMIC DNA]</scope>
    <source>
        <strain evidence="1">WM001</strain>
    </source>
</reference>
<organism evidence="1 2">
    <name type="scientific">Stentor coeruleus</name>
    <dbReference type="NCBI Taxonomy" id="5963"/>
    <lineage>
        <taxon>Eukaryota</taxon>
        <taxon>Sar</taxon>
        <taxon>Alveolata</taxon>
        <taxon>Ciliophora</taxon>
        <taxon>Postciliodesmatophora</taxon>
        <taxon>Heterotrichea</taxon>
        <taxon>Heterotrichida</taxon>
        <taxon>Stentoridae</taxon>
        <taxon>Stentor</taxon>
    </lineage>
</organism>
<dbReference type="AlphaFoldDB" id="A0A1R2D2Q6"/>
<accession>A0A1R2D2Q6</accession>
<protein>
    <submittedName>
        <fullName evidence="1">Uncharacterized protein</fullName>
    </submittedName>
</protein>
<gene>
    <name evidence="1" type="ORF">SteCoe_1091</name>
</gene>
<sequence>MLGIRKNDSSYDMPKFFHINSVRKVEGQQIVSRKLLRPDLSYRNTMDIDNDIRRSELHASSSSNLSSFQEFSFKLGSKGYDKRELTVRESLDLKAGVRPSIQFSSPYYSAYKNTLESGGFKRQKSPFGQETLLQKELRKETSQVYLLKSKIKNLSHNRESFKKIFTSRDQVADIEDIHRKSKKKLKLLNSEIEEFEYKYFKS</sequence>
<proteinExistence type="predicted"/>
<dbReference type="Proteomes" id="UP000187209">
    <property type="component" value="Unassembled WGS sequence"/>
</dbReference>
<dbReference type="SMR" id="A0A1R2D2Q6"/>
<name>A0A1R2D2Q6_9CILI</name>
<dbReference type="EMBL" id="MPUH01000011">
    <property type="protein sequence ID" value="OMJ95496.1"/>
    <property type="molecule type" value="Genomic_DNA"/>
</dbReference>
<evidence type="ECO:0000313" key="2">
    <source>
        <dbReference type="Proteomes" id="UP000187209"/>
    </source>
</evidence>
<evidence type="ECO:0000313" key="1">
    <source>
        <dbReference type="EMBL" id="OMJ95496.1"/>
    </source>
</evidence>
<keyword evidence="2" id="KW-1185">Reference proteome</keyword>
<comment type="caution">
    <text evidence="1">The sequence shown here is derived from an EMBL/GenBank/DDBJ whole genome shotgun (WGS) entry which is preliminary data.</text>
</comment>